<keyword evidence="2" id="KW-1185">Reference proteome</keyword>
<gene>
    <name evidence="1" type="ORF">SAMN05216207_10808</name>
</gene>
<reference evidence="1 2" key="1">
    <citation type="submission" date="2016-10" db="EMBL/GenBank/DDBJ databases">
        <authorList>
            <person name="de Groot N.N."/>
        </authorList>
    </citation>
    <scope>NUCLEOTIDE SEQUENCE [LARGE SCALE GENOMIC DNA]</scope>
    <source>
        <strain evidence="1 2">CGMCC 4.1877</strain>
    </source>
</reference>
<dbReference type="OrthoDB" id="4529167at2"/>
<organism evidence="1 2">
    <name type="scientific">Pseudonocardia ammonioxydans</name>
    <dbReference type="NCBI Taxonomy" id="260086"/>
    <lineage>
        <taxon>Bacteria</taxon>
        <taxon>Bacillati</taxon>
        <taxon>Actinomycetota</taxon>
        <taxon>Actinomycetes</taxon>
        <taxon>Pseudonocardiales</taxon>
        <taxon>Pseudonocardiaceae</taxon>
        <taxon>Pseudonocardia</taxon>
    </lineage>
</organism>
<evidence type="ECO:0000313" key="2">
    <source>
        <dbReference type="Proteomes" id="UP000199614"/>
    </source>
</evidence>
<name>A0A1I5HYU5_PSUAM</name>
<accession>A0A1I5HYU5</accession>
<proteinExistence type="predicted"/>
<dbReference type="EMBL" id="FOUY01000080">
    <property type="protein sequence ID" value="SFO53447.1"/>
    <property type="molecule type" value="Genomic_DNA"/>
</dbReference>
<sequence length="225" mass="24606">MPDEQLPSRVVDVEHRGWMLTNDGDLGGALAYQDASDYSAQRHLAPDELAEQCGPLRPVVPPAEADVAELRQAWTAAGRKAAYTTAVAVQIAFARLREEHGGLAAPHSYEVTRRQLVAGRPGSWESVRLFELQLWANKDKVSRYDAAAADTIATVLQRWVSSADRYTEVAETLAGLFGTFADEQGGWPAVADQWLQQDALDHEGVLLTYGLLYSTGAEFDHAVLT</sequence>
<dbReference type="AlphaFoldDB" id="A0A1I5HYU5"/>
<evidence type="ECO:0000313" key="1">
    <source>
        <dbReference type="EMBL" id="SFO53447.1"/>
    </source>
</evidence>
<dbReference type="Proteomes" id="UP000199614">
    <property type="component" value="Unassembled WGS sequence"/>
</dbReference>
<dbReference type="RefSeq" id="WP_143105669.1">
    <property type="nucleotide sequence ID" value="NZ_FOUY01000080.1"/>
</dbReference>
<protein>
    <submittedName>
        <fullName evidence="1">Uncharacterized protein</fullName>
    </submittedName>
</protein>